<protein>
    <submittedName>
        <fullName evidence="1">Uncharacterized protein</fullName>
    </submittedName>
</protein>
<dbReference type="AlphaFoldDB" id="A0A1I0T0C4"/>
<gene>
    <name evidence="1" type="ORF">SAMN05444374_103209</name>
</gene>
<dbReference type="EMBL" id="FOJN01000003">
    <property type="protein sequence ID" value="SFA45073.1"/>
    <property type="molecule type" value="Genomic_DNA"/>
</dbReference>
<accession>A0A1I0T0C4</accession>
<name>A0A1I0T0C4_9NOCA</name>
<dbReference type="Proteomes" id="UP000182054">
    <property type="component" value="Unassembled WGS sequence"/>
</dbReference>
<reference evidence="1 2" key="1">
    <citation type="submission" date="2016-10" db="EMBL/GenBank/DDBJ databases">
        <authorList>
            <person name="de Groot N.N."/>
        </authorList>
    </citation>
    <scope>NUCLEOTIDE SEQUENCE [LARGE SCALE GENOMIC DNA]</scope>
    <source>
        <strain evidence="1 2">DSM 44908</strain>
    </source>
</reference>
<sequence length="422" mass="47431">MHRYLDAYPGSTWQQRWDASPLATGMVAAAEAVAVDAVTRGARDEVASAVKALFALRVVRPSVAAFKRNKFLNFAHYFLVAESDADLARFVAAVGESELAGHFTRAAIYDVCAALTTQGIPFADLTASALMHFASEVRQTTTRSGLHTNKYAGHLAWQVMHSMGHFPTATPPTLRAALRSPQLTIVEMVDRHPIADGAVRQLFIDYLERRSVQLEYVSLSAQADIIVRVFWRAVVELNPNQSTLQLSDEVYQQWRTGLRTAKNGTARSDQSAVLMWVRALYFDIQAWAVHEPERWAQWVAPCPISNSERRTVGKHKRRVRERTHDTVRRLQPLLPVLIEHIDERAEHWRTLLALATTAADRGQFIHNGVQYTRVHTKGDKTLIRTGHPPNVRVTTPAAPRSIDVKVQEDAAFWTWAIVRHCA</sequence>
<organism evidence="1 2">
    <name type="scientific">Rhodococcoides kroppenstedtii</name>
    <dbReference type="NCBI Taxonomy" id="293050"/>
    <lineage>
        <taxon>Bacteria</taxon>
        <taxon>Bacillati</taxon>
        <taxon>Actinomycetota</taxon>
        <taxon>Actinomycetes</taxon>
        <taxon>Mycobacteriales</taxon>
        <taxon>Nocardiaceae</taxon>
        <taxon>Rhodococcoides</taxon>
    </lineage>
</organism>
<evidence type="ECO:0000313" key="1">
    <source>
        <dbReference type="EMBL" id="SFA45073.1"/>
    </source>
</evidence>
<proteinExistence type="predicted"/>
<evidence type="ECO:0000313" key="2">
    <source>
        <dbReference type="Proteomes" id="UP000182054"/>
    </source>
</evidence>